<evidence type="ECO:0000313" key="1">
    <source>
        <dbReference type="EMBL" id="GIZ03096.1"/>
    </source>
</evidence>
<reference evidence="1 2" key="1">
    <citation type="submission" date="2021-06" db="EMBL/GenBank/DDBJ databases">
        <title>Caerostris extrusa draft genome.</title>
        <authorList>
            <person name="Kono N."/>
            <person name="Arakawa K."/>
        </authorList>
    </citation>
    <scope>NUCLEOTIDE SEQUENCE [LARGE SCALE GENOMIC DNA]</scope>
</reference>
<sequence>MLESSGSNQISAYVEVSVYRNEYTDSDYGNGILDLGMSDLEQQSLLALVLKSSEITPYEKRQKLHLSRSGFEYSRSTAGSDVNRCTVLSPAAEDTDLFARSKTTAEAKVQAQHMSGNWDTFSTRAVRFVHPYSSPSPFFFFFSYSSSVGRSCRSSRRNVLFFKIRITRRSAEKKKKSLLMLRMRLLTSERSSRSGFFSRTKI</sequence>
<comment type="caution">
    <text evidence="1">The sequence shown here is derived from an EMBL/GenBank/DDBJ whole genome shotgun (WGS) entry which is preliminary data.</text>
</comment>
<evidence type="ECO:0000313" key="2">
    <source>
        <dbReference type="Proteomes" id="UP001054945"/>
    </source>
</evidence>
<gene>
    <name evidence="1" type="ORF">CEXT_371831</name>
</gene>
<protein>
    <submittedName>
        <fullName evidence="1">Uncharacterized protein</fullName>
    </submittedName>
</protein>
<dbReference type="EMBL" id="BPLR01001549">
    <property type="protein sequence ID" value="GIZ03096.1"/>
    <property type="molecule type" value="Genomic_DNA"/>
</dbReference>
<dbReference type="AlphaFoldDB" id="A0AAV4YAT2"/>
<keyword evidence="2" id="KW-1185">Reference proteome</keyword>
<proteinExistence type="predicted"/>
<dbReference type="Proteomes" id="UP001054945">
    <property type="component" value="Unassembled WGS sequence"/>
</dbReference>
<organism evidence="1 2">
    <name type="scientific">Caerostris extrusa</name>
    <name type="common">Bark spider</name>
    <name type="synonym">Caerostris bankana</name>
    <dbReference type="NCBI Taxonomy" id="172846"/>
    <lineage>
        <taxon>Eukaryota</taxon>
        <taxon>Metazoa</taxon>
        <taxon>Ecdysozoa</taxon>
        <taxon>Arthropoda</taxon>
        <taxon>Chelicerata</taxon>
        <taxon>Arachnida</taxon>
        <taxon>Araneae</taxon>
        <taxon>Araneomorphae</taxon>
        <taxon>Entelegynae</taxon>
        <taxon>Araneoidea</taxon>
        <taxon>Araneidae</taxon>
        <taxon>Caerostris</taxon>
    </lineage>
</organism>
<name>A0AAV4YAT2_CAEEX</name>
<accession>A0AAV4YAT2</accession>